<evidence type="ECO:0000256" key="4">
    <source>
        <dbReference type="ARBA" id="ARBA00023239"/>
    </source>
</evidence>
<evidence type="ECO:0000313" key="8">
    <source>
        <dbReference type="EMBL" id="CAB3376848.1"/>
    </source>
</evidence>
<gene>
    <name evidence="8" type="ORF">CLODIP_2_CD05855</name>
</gene>
<dbReference type="InterPro" id="IPR017684">
    <property type="entry name" value="Phosphono-pyrv_decarboxylase"/>
</dbReference>
<dbReference type="Proteomes" id="UP000494165">
    <property type="component" value="Unassembled WGS sequence"/>
</dbReference>
<dbReference type="Gene3D" id="3.40.50.970">
    <property type="match status" value="1"/>
</dbReference>
<evidence type="ECO:0000256" key="6">
    <source>
        <dbReference type="ARBA" id="ARBA00048767"/>
    </source>
</evidence>
<organism evidence="8 9">
    <name type="scientific">Cloeon dipterum</name>
    <dbReference type="NCBI Taxonomy" id="197152"/>
    <lineage>
        <taxon>Eukaryota</taxon>
        <taxon>Metazoa</taxon>
        <taxon>Ecdysozoa</taxon>
        <taxon>Arthropoda</taxon>
        <taxon>Hexapoda</taxon>
        <taxon>Insecta</taxon>
        <taxon>Pterygota</taxon>
        <taxon>Palaeoptera</taxon>
        <taxon>Ephemeroptera</taxon>
        <taxon>Pisciforma</taxon>
        <taxon>Baetidae</taxon>
        <taxon>Cloeon</taxon>
    </lineage>
</organism>
<reference evidence="8 9" key="1">
    <citation type="submission" date="2020-04" db="EMBL/GenBank/DDBJ databases">
        <authorList>
            <person name="Alioto T."/>
            <person name="Alioto T."/>
            <person name="Gomez Garrido J."/>
        </authorList>
    </citation>
    <scope>NUCLEOTIDE SEQUENCE [LARGE SCALE GENOMIC DNA]</scope>
</reference>
<dbReference type="EMBL" id="CADEPI010000134">
    <property type="protein sequence ID" value="CAB3376848.1"/>
    <property type="molecule type" value="Genomic_DNA"/>
</dbReference>
<dbReference type="InterPro" id="IPR011766">
    <property type="entry name" value="TPP_enzyme_TPP-bd"/>
</dbReference>
<feature type="domain" description="Thiamine pyrophosphate enzyme TPP-binding" evidence="7">
    <location>
        <begin position="114"/>
        <end position="254"/>
    </location>
</feature>
<comment type="catalytic activity">
    <reaction evidence="6">
        <text>(2R)-hydroxyhexadecanoyl-CoA = pentadecanal + formyl-CoA</text>
        <dbReference type="Rhea" id="RHEA:55212"/>
        <dbReference type="ChEBI" id="CHEBI:17302"/>
        <dbReference type="ChEBI" id="CHEBI:57376"/>
        <dbReference type="ChEBI" id="CHEBI:138654"/>
    </reaction>
    <physiologicalReaction direction="left-to-right" evidence="6">
        <dbReference type="Rhea" id="RHEA:55213"/>
    </physiologicalReaction>
</comment>
<dbReference type="PANTHER" id="PTHR42818">
    <property type="entry name" value="SULFOPYRUVATE DECARBOXYLASE SUBUNIT ALPHA"/>
    <property type="match status" value="1"/>
</dbReference>
<dbReference type="PROSITE" id="PS00187">
    <property type="entry name" value="TPP_ENZYMES"/>
    <property type="match status" value="1"/>
</dbReference>
<dbReference type="InterPro" id="IPR029061">
    <property type="entry name" value="THDP-binding"/>
</dbReference>
<keyword evidence="3" id="KW-0786">Thiamine pyrophosphate</keyword>
<dbReference type="GO" id="GO:0033980">
    <property type="term" value="F:phosphonopyruvate decarboxylase activity"/>
    <property type="evidence" value="ECO:0007669"/>
    <property type="project" value="InterPro"/>
</dbReference>
<evidence type="ECO:0000256" key="2">
    <source>
        <dbReference type="ARBA" id="ARBA00022793"/>
    </source>
</evidence>
<dbReference type="PANTHER" id="PTHR42818:SF1">
    <property type="entry name" value="SULFOPYRUVATE DECARBOXYLASE"/>
    <property type="match status" value="1"/>
</dbReference>
<dbReference type="GO" id="GO:0000287">
    <property type="term" value="F:magnesium ion binding"/>
    <property type="evidence" value="ECO:0007669"/>
    <property type="project" value="InterPro"/>
</dbReference>
<proteinExistence type="predicted"/>
<keyword evidence="9" id="KW-1185">Reference proteome</keyword>
<dbReference type="CDD" id="cd03371">
    <property type="entry name" value="TPP_PpyrDC"/>
    <property type="match status" value="1"/>
</dbReference>
<evidence type="ECO:0000256" key="3">
    <source>
        <dbReference type="ARBA" id="ARBA00023052"/>
    </source>
</evidence>
<evidence type="ECO:0000256" key="5">
    <source>
        <dbReference type="ARBA" id="ARBA00030510"/>
    </source>
</evidence>
<dbReference type="NCBIfam" id="TIGR03297">
    <property type="entry name" value="Ppyr-DeCO2ase"/>
    <property type="match status" value="1"/>
</dbReference>
<comment type="caution">
    <text evidence="8">The sequence shown here is derived from an EMBL/GenBank/DDBJ whole genome shotgun (WGS) entry which is preliminary data.</text>
</comment>
<evidence type="ECO:0000259" key="7">
    <source>
        <dbReference type="Pfam" id="PF02775"/>
    </source>
</evidence>
<keyword evidence="4" id="KW-0456">Lyase</keyword>
<sequence>MPLLLLVGWRGEPGKRDEPQHLLQGQVTPGLLAALGIPFQSLPDYFEGARDALYTAKKHMQHNNSAYCLLVKRQTFLPHVLPPPPAKCPLKREDAVKLVVANLKDRDVVISTTGMLSRELFEYRKSVSQGHERDFLTVGSMGHASSIALGIAIQRPKRQIFCIDGDGSVIMHMGALAVIGQTEPQNFKHIIINNGTHDSVGGQPSAALDENKFQLVKIALACGYKEARAATTLEEIKAGVEWMHSTKGPIALEIKVSPGSRKNLGRPTRTPIQNKKDFMHFLALS</sequence>
<evidence type="ECO:0000256" key="1">
    <source>
        <dbReference type="ARBA" id="ARBA00018936"/>
    </source>
</evidence>
<accession>A0A8S1D8G1</accession>
<dbReference type="OrthoDB" id="16262at2759"/>
<dbReference type="GO" id="GO:0030976">
    <property type="term" value="F:thiamine pyrophosphate binding"/>
    <property type="evidence" value="ECO:0007669"/>
    <property type="project" value="InterPro"/>
</dbReference>
<keyword evidence="2" id="KW-0210">Decarboxylase</keyword>
<protein>
    <recommendedName>
        <fullName evidence="1">2-hydroxyacyl-CoA lyase 2</fullName>
    </recommendedName>
    <alternativeName>
        <fullName evidence="5">IlvB-like protein</fullName>
    </alternativeName>
</protein>
<dbReference type="InterPro" id="IPR000399">
    <property type="entry name" value="TPP-bd_CS"/>
</dbReference>
<dbReference type="FunFam" id="3.40.50.970:FF:000101">
    <property type="entry name" value="Putative phosphonopyruvate decarboxylase"/>
    <property type="match status" value="1"/>
</dbReference>
<name>A0A8S1D8G1_9INSE</name>
<dbReference type="SUPFAM" id="SSF52518">
    <property type="entry name" value="Thiamin diphosphate-binding fold (THDP-binding)"/>
    <property type="match status" value="1"/>
</dbReference>
<dbReference type="Pfam" id="PF02775">
    <property type="entry name" value="TPP_enzyme_C"/>
    <property type="match status" value="1"/>
</dbReference>
<dbReference type="AlphaFoldDB" id="A0A8S1D8G1"/>
<dbReference type="InterPro" id="IPR051818">
    <property type="entry name" value="TPP_dependent_decarboxylase"/>
</dbReference>
<evidence type="ECO:0000313" key="9">
    <source>
        <dbReference type="Proteomes" id="UP000494165"/>
    </source>
</evidence>
<dbReference type="GO" id="GO:0032923">
    <property type="term" value="P:organic phosphonate biosynthetic process"/>
    <property type="evidence" value="ECO:0007669"/>
    <property type="project" value="InterPro"/>
</dbReference>